<reference evidence="5" key="3">
    <citation type="journal article" date="2017" name="Nature">
        <title>Genome sequence of the progenitor of the wheat D genome Aegilops tauschii.</title>
        <authorList>
            <person name="Luo M.C."/>
            <person name="Gu Y.Q."/>
            <person name="Puiu D."/>
            <person name="Wang H."/>
            <person name="Twardziok S.O."/>
            <person name="Deal K.R."/>
            <person name="Huo N."/>
            <person name="Zhu T."/>
            <person name="Wang L."/>
            <person name="Wang Y."/>
            <person name="McGuire P.E."/>
            <person name="Liu S."/>
            <person name="Long H."/>
            <person name="Ramasamy R.K."/>
            <person name="Rodriguez J.C."/>
            <person name="Van S.L."/>
            <person name="Yuan L."/>
            <person name="Wang Z."/>
            <person name="Xia Z."/>
            <person name="Xiao L."/>
            <person name="Anderson O.D."/>
            <person name="Ouyang S."/>
            <person name="Liang Y."/>
            <person name="Zimin A.V."/>
            <person name="Pertea G."/>
            <person name="Qi P."/>
            <person name="Bennetzen J.L."/>
            <person name="Dai X."/>
            <person name="Dawson M.W."/>
            <person name="Muller H.G."/>
            <person name="Kugler K."/>
            <person name="Rivarola-Duarte L."/>
            <person name="Spannagl M."/>
            <person name="Mayer K.F.X."/>
            <person name="Lu F.H."/>
            <person name="Bevan M.W."/>
            <person name="Leroy P."/>
            <person name="Li P."/>
            <person name="You F.M."/>
            <person name="Sun Q."/>
            <person name="Liu Z."/>
            <person name="Lyons E."/>
            <person name="Wicker T."/>
            <person name="Salzberg S.L."/>
            <person name="Devos K.M."/>
            <person name="Dvorak J."/>
        </authorList>
    </citation>
    <scope>NUCLEOTIDE SEQUENCE [LARGE SCALE GENOMIC DNA]</scope>
    <source>
        <strain evidence="5">cv. AL8/78</strain>
    </source>
</reference>
<feature type="region of interest" description="Disordered" evidence="3">
    <location>
        <begin position="1"/>
        <end position="40"/>
    </location>
</feature>
<evidence type="ECO:0000259" key="4">
    <source>
        <dbReference type="PROSITE" id="PS51295"/>
    </source>
</evidence>
<protein>
    <recommendedName>
        <fullName evidence="4">CRM domain-containing protein</fullName>
    </recommendedName>
</protein>
<dbReference type="PROSITE" id="PS51295">
    <property type="entry name" value="CRM"/>
    <property type="match status" value="1"/>
</dbReference>
<dbReference type="GO" id="GO:0003723">
    <property type="term" value="F:RNA binding"/>
    <property type="evidence" value="ECO:0007669"/>
    <property type="project" value="UniProtKB-UniRule"/>
</dbReference>
<organism evidence="5 6">
    <name type="scientific">Aegilops tauschii subsp. strangulata</name>
    <name type="common">Goatgrass</name>
    <dbReference type="NCBI Taxonomy" id="200361"/>
    <lineage>
        <taxon>Eukaryota</taxon>
        <taxon>Viridiplantae</taxon>
        <taxon>Streptophyta</taxon>
        <taxon>Embryophyta</taxon>
        <taxon>Tracheophyta</taxon>
        <taxon>Spermatophyta</taxon>
        <taxon>Magnoliopsida</taxon>
        <taxon>Liliopsida</taxon>
        <taxon>Poales</taxon>
        <taxon>Poaceae</taxon>
        <taxon>BOP clade</taxon>
        <taxon>Pooideae</taxon>
        <taxon>Triticodae</taxon>
        <taxon>Triticeae</taxon>
        <taxon>Triticinae</taxon>
        <taxon>Aegilops</taxon>
    </lineage>
</organism>
<dbReference type="SMART" id="SM01103">
    <property type="entry name" value="CRS1_YhbY"/>
    <property type="match status" value="1"/>
</dbReference>
<name>A0A453GQT0_AEGTS</name>
<reference evidence="6" key="1">
    <citation type="journal article" date="2014" name="Science">
        <title>Ancient hybridizations among the ancestral genomes of bread wheat.</title>
        <authorList>
            <consortium name="International Wheat Genome Sequencing Consortium,"/>
            <person name="Marcussen T."/>
            <person name="Sandve S.R."/>
            <person name="Heier L."/>
            <person name="Spannagl M."/>
            <person name="Pfeifer M."/>
            <person name="Jakobsen K.S."/>
            <person name="Wulff B.B."/>
            <person name="Steuernagel B."/>
            <person name="Mayer K.F."/>
            <person name="Olsen O.A."/>
        </authorList>
    </citation>
    <scope>NUCLEOTIDE SEQUENCE [LARGE SCALE GENOMIC DNA]</scope>
    <source>
        <strain evidence="6">cv. AL8/78</strain>
    </source>
</reference>
<feature type="compositionally biased region" description="Basic residues" evidence="3">
    <location>
        <begin position="143"/>
        <end position="155"/>
    </location>
</feature>
<feature type="region of interest" description="Disordered" evidence="3">
    <location>
        <begin position="143"/>
        <end position="171"/>
    </location>
</feature>
<accession>A0A453GQT0</accession>
<evidence type="ECO:0000256" key="1">
    <source>
        <dbReference type="ARBA" id="ARBA00022884"/>
    </source>
</evidence>
<keyword evidence="6" id="KW-1185">Reference proteome</keyword>
<evidence type="ECO:0000313" key="5">
    <source>
        <dbReference type="EnsemblPlants" id="AET3Gv21163000.1"/>
    </source>
</evidence>
<dbReference type="Gramene" id="AET3Gv21163000.1">
    <property type="protein sequence ID" value="AET3Gv21163000.1"/>
    <property type="gene ID" value="AET3Gv21163000"/>
</dbReference>
<dbReference type="AlphaFoldDB" id="A0A453GQT0"/>
<keyword evidence="1 2" id="KW-0694">RNA-binding</keyword>
<dbReference type="InterPro" id="IPR035920">
    <property type="entry name" value="YhbY-like_sf"/>
</dbReference>
<dbReference type="Pfam" id="PF01985">
    <property type="entry name" value="CRS1_YhbY"/>
    <property type="match status" value="1"/>
</dbReference>
<reference evidence="6" key="2">
    <citation type="journal article" date="2017" name="Nat. Plants">
        <title>The Aegilops tauschii genome reveals multiple impacts of transposons.</title>
        <authorList>
            <person name="Zhao G."/>
            <person name="Zou C."/>
            <person name="Li K."/>
            <person name="Wang K."/>
            <person name="Li T."/>
            <person name="Gao L."/>
            <person name="Zhang X."/>
            <person name="Wang H."/>
            <person name="Yang Z."/>
            <person name="Liu X."/>
            <person name="Jiang W."/>
            <person name="Mao L."/>
            <person name="Kong X."/>
            <person name="Jiao Y."/>
            <person name="Jia J."/>
        </authorList>
    </citation>
    <scope>NUCLEOTIDE SEQUENCE [LARGE SCALE GENOMIC DNA]</scope>
    <source>
        <strain evidence="6">cv. AL8/78</strain>
    </source>
</reference>
<feature type="compositionally biased region" description="Basic and acidic residues" evidence="3">
    <location>
        <begin position="381"/>
        <end position="390"/>
    </location>
</feature>
<dbReference type="InterPro" id="IPR040286">
    <property type="entry name" value="At3g25440-like"/>
</dbReference>
<reference evidence="5" key="4">
    <citation type="submission" date="2019-03" db="UniProtKB">
        <authorList>
            <consortium name="EnsemblPlants"/>
        </authorList>
    </citation>
    <scope>IDENTIFICATION</scope>
</reference>
<dbReference type="PANTHER" id="PTHR31426:SF2">
    <property type="entry name" value="OS01G0958400 PROTEIN"/>
    <property type="match status" value="1"/>
</dbReference>
<dbReference type="PANTHER" id="PTHR31426">
    <property type="entry name" value="GROUP II INTRON SPLICING FACTOR CRS1-LIKE"/>
    <property type="match status" value="1"/>
</dbReference>
<dbReference type="STRING" id="200361.A0A453GQT0"/>
<reference evidence="5" key="5">
    <citation type="journal article" date="2021" name="G3 (Bethesda)">
        <title>Aegilops tauschii genome assembly Aet v5.0 features greater sequence contiguity and improved annotation.</title>
        <authorList>
            <person name="Wang L."/>
            <person name="Zhu T."/>
            <person name="Rodriguez J.C."/>
            <person name="Deal K.R."/>
            <person name="Dubcovsky J."/>
            <person name="McGuire P.E."/>
            <person name="Lux T."/>
            <person name="Spannagl M."/>
            <person name="Mayer K.F.X."/>
            <person name="Baldrich P."/>
            <person name="Meyers B.C."/>
            <person name="Huo N."/>
            <person name="Gu Y.Q."/>
            <person name="Zhou H."/>
            <person name="Devos K.M."/>
            <person name="Bennetzen J.L."/>
            <person name="Unver T."/>
            <person name="Budak H."/>
            <person name="Gulick P.J."/>
            <person name="Galiba G."/>
            <person name="Kalapos B."/>
            <person name="Nelson D.R."/>
            <person name="Li P."/>
            <person name="You F.M."/>
            <person name="Luo M.C."/>
            <person name="Dvorak J."/>
        </authorList>
    </citation>
    <scope>NUCLEOTIDE SEQUENCE [LARGE SCALE GENOMIC DNA]</scope>
    <source>
        <strain evidence="5">cv. AL8/78</strain>
    </source>
</reference>
<evidence type="ECO:0000313" key="6">
    <source>
        <dbReference type="Proteomes" id="UP000015105"/>
    </source>
</evidence>
<feature type="region of interest" description="Disordered" evidence="3">
    <location>
        <begin position="379"/>
        <end position="437"/>
    </location>
</feature>
<evidence type="ECO:0000256" key="2">
    <source>
        <dbReference type="PROSITE-ProRule" id="PRU00626"/>
    </source>
</evidence>
<feature type="compositionally biased region" description="Acidic residues" evidence="3">
    <location>
        <begin position="395"/>
        <end position="406"/>
    </location>
</feature>
<sequence length="437" mass="49408">WSTSNSDHPPSPPPLQFRVQTGSSRAGARRTSRPGRPTLSNGQLMAIRLLSRQNLRKLAASFTLLNPSQKILLSPPPPAHRSDAISPSKCLSPFYPSMYSRGVRWASYESVNLVLSDDGKPKFEIEEVEPSKKGRFLTKRRLKLQRKREKRKRKEANKNDPRRIRPKGKKIKQKFPTPEARLKYKIEKSKLKEAMLVEKLKRYEVAKAEGPVAKPDDLDGEERFYLKKVSQKKSNYVPIGRRGVFGGVILNMHLHWKKHETVKVICKPCKPGQIQEYANEIARLSGGVPINVIGNDTIVFYRGKDYVQPEVMSPIDTLSKKKALEKSKYEQSLETVRRFIAISEKELELYYRHVALYGKPQPQNADLAHGGGIQASSLETEDMKHGKDQAFSDVDIMDTSESDEEHDSSSESDANDVATGDATDSPEDTDVSDHQLF</sequence>
<dbReference type="InterPro" id="IPR001890">
    <property type="entry name" value="RNA-binding_CRM"/>
</dbReference>
<dbReference type="SUPFAM" id="SSF75471">
    <property type="entry name" value="YhbY-like"/>
    <property type="match status" value="1"/>
</dbReference>
<proteinExistence type="predicted"/>
<dbReference type="Gene3D" id="3.30.110.60">
    <property type="entry name" value="YhbY-like"/>
    <property type="match status" value="1"/>
</dbReference>
<dbReference type="EnsemblPlants" id="AET3Gv21163000.1">
    <property type="protein sequence ID" value="AET3Gv21163000.1"/>
    <property type="gene ID" value="AET3Gv21163000"/>
</dbReference>
<evidence type="ECO:0000256" key="3">
    <source>
        <dbReference type="SAM" id="MobiDB-lite"/>
    </source>
</evidence>
<dbReference type="Proteomes" id="UP000015105">
    <property type="component" value="Chromosome 3D"/>
</dbReference>
<feature type="domain" description="CRM" evidence="4">
    <location>
        <begin position="216"/>
        <end position="313"/>
    </location>
</feature>